<keyword evidence="5" id="KW-1185">Reference proteome</keyword>
<dbReference type="InterPro" id="IPR057670">
    <property type="entry name" value="SH3_retrovirus"/>
</dbReference>
<dbReference type="Proteomes" id="UP001151760">
    <property type="component" value="Unassembled WGS sequence"/>
</dbReference>
<dbReference type="InterPro" id="IPR043502">
    <property type="entry name" value="DNA/RNA_pol_sf"/>
</dbReference>
<accession>A0ABQ5BR76</accession>
<feature type="domain" description="Reverse transcriptase Ty1/copia-type" evidence="2">
    <location>
        <begin position="367"/>
        <end position="468"/>
    </location>
</feature>
<name>A0ABQ5BR76_9ASTR</name>
<evidence type="ECO:0000313" key="4">
    <source>
        <dbReference type="EMBL" id="GJT17340.1"/>
    </source>
</evidence>
<comment type="caution">
    <text evidence="4">The sequence shown here is derived from an EMBL/GenBank/DDBJ whole genome shotgun (WGS) entry which is preliminary data.</text>
</comment>
<evidence type="ECO:0000256" key="1">
    <source>
        <dbReference type="SAM" id="MobiDB-lite"/>
    </source>
</evidence>
<evidence type="ECO:0000313" key="5">
    <source>
        <dbReference type="Proteomes" id="UP001151760"/>
    </source>
</evidence>
<protein>
    <submittedName>
        <fullName evidence="4">Retrovirus-related pol polyprotein from transposon TNT 1-94</fullName>
    </submittedName>
</protein>
<dbReference type="Pfam" id="PF25597">
    <property type="entry name" value="SH3_retrovirus"/>
    <property type="match status" value="1"/>
</dbReference>
<feature type="compositionally biased region" description="Basic and acidic residues" evidence="1">
    <location>
        <begin position="752"/>
        <end position="766"/>
    </location>
</feature>
<organism evidence="4 5">
    <name type="scientific">Tanacetum coccineum</name>
    <dbReference type="NCBI Taxonomy" id="301880"/>
    <lineage>
        <taxon>Eukaryota</taxon>
        <taxon>Viridiplantae</taxon>
        <taxon>Streptophyta</taxon>
        <taxon>Embryophyta</taxon>
        <taxon>Tracheophyta</taxon>
        <taxon>Spermatophyta</taxon>
        <taxon>Magnoliopsida</taxon>
        <taxon>eudicotyledons</taxon>
        <taxon>Gunneridae</taxon>
        <taxon>Pentapetalae</taxon>
        <taxon>asterids</taxon>
        <taxon>campanulids</taxon>
        <taxon>Asterales</taxon>
        <taxon>Asteraceae</taxon>
        <taxon>Asteroideae</taxon>
        <taxon>Anthemideae</taxon>
        <taxon>Anthemidinae</taxon>
        <taxon>Tanacetum</taxon>
    </lineage>
</organism>
<dbReference type="Pfam" id="PF07727">
    <property type="entry name" value="RVT_2"/>
    <property type="match status" value="1"/>
</dbReference>
<evidence type="ECO:0000259" key="2">
    <source>
        <dbReference type="Pfam" id="PF07727"/>
    </source>
</evidence>
<gene>
    <name evidence="4" type="ORF">Tco_0876046</name>
</gene>
<proteinExistence type="predicted"/>
<feature type="compositionally biased region" description="Acidic residues" evidence="1">
    <location>
        <begin position="767"/>
        <end position="784"/>
    </location>
</feature>
<reference evidence="4" key="1">
    <citation type="journal article" date="2022" name="Int. J. Mol. Sci.">
        <title>Draft Genome of Tanacetum Coccineum: Genomic Comparison of Closely Related Tanacetum-Family Plants.</title>
        <authorList>
            <person name="Yamashiro T."/>
            <person name="Shiraishi A."/>
            <person name="Nakayama K."/>
            <person name="Satake H."/>
        </authorList>
    </citation>
    <scope>NUCLEOTIDE SEQUENCE</scope>
</reference>
<evidence type="ECO:0000259" key="3">
    <source>
        <dbReference type="Pfam" id="PF25597"/>
    </source>
</evidence>
<feature type="region of interest" description="Disordered" evidence="1">
    <location>
        <begin position="721"/>
        <end position="808"/>
    </location>
</feature>
<feature type="compositionally biased region" description="Polar residues" evidence="1">
    <location>
        <begin position="799"/>
        <end position="808"/>
    </location>
</feature>
<sequence>MELKADIGIFIGYSESSRGFRIFNRRTKNIMETIHVKFDELTAMASECNNLEPKTNCMNFQDSSKDSQSVSSKTDLDNLFGHLYEEYYATNEDPQIVSSSIQQVVTEPNSPVLTENADELVQEDVAEFIGNVFYNAPQTPMFEEAKSSSTQAANLSTHTPEPLRCFNSICYDDEENTIPLNEIISQLPPCIVITPVLPTMEPKDSLIMGDENLNTILEKESDEFIKSSVEDLVSIPRESEDTSDSDKECDLPFSVTLSNSLFDVNDDFTSSDDESLPEEDDSYVSNFNEPALLVTPLSDANEDECFDPGGDIDEINAFLDIDVSMDIEDEIPSGESKVHIEVLSVLWGNRLPILDGSLPLSSCQRIWQEEGIDFEESFAQVARLEAVRIFVAYAAHKNFPIYQMDVKTAFLNGPLKEEVFVRQRDGFVDPYFPNHVYRLKKALYGLKQAPIAWHDKLSSFLIEHHFTKVFHIAQQVILAAQLVPRFHTIGRCNNYAMLQSIPCSPECKIVGQILLDRPLSCALTATVDVPTVYLQQFWRIVSKVPCPKDTIKFMLNTQEFIYSMDMFRDILYLPVETLKNPFVAPVNIETIKSFMNRVGYQCVVDKVSAFYTKNLAQSWKTMFKVFNRCLTTRTSRHDQTKINILQMFHTMINRTNVDYAALLWWDFMNNVNHKKEAIQIEEDYHYIKDDIPLEICVTDDFKEYKTVFMNIVVPINQPQPVVSTQGTYRSTPRSHKAPTLTASPQGKKRKQIDRLEPGSHKENPEHIDDDDDDKDEDKVDEEEGDKNITQEFPDIVPLPTTTTSNTPHLKQCISSKYGHLPGALHRICRRQGYMIHNMEQKWVTTKRFWKTYKQVNQFLHQGVSQLVKKAIEDLIENNLKPWIAATIIEDHNAFRSEVPDLVSQEFNAQAPKIIEDLFKNYLQSNVIQVHPTTTTSTKTTSLTDLQQQL</sequence>
<feature type="domain" description="Retroviral polymerase SH3-like" evidence="3">
    <location>
        <begin position="4"/>
        <end position="41"/>
    </location>
</feature>
<dbReference type="SUPFAM" id="SSF56672">
    <property type="entry name" value="DNA/RNA polymerases"/>
    <property type="match status" value="1"/>
</dbReference>
<dbReference type="EMBL" id="BQNB010013549">
    <property type="protein sequence ID" value="GJT17340.1"/>
    <property type="molecule type" value="Genomic_DNA"/>
</dbReference>
<reference evidence="4" key="2">
    <citation type="submission" date="2022-01" db="EMBL/GenBank/DDBJ databases">
        <authorList>
            <person name="Yamashiro T."/>
            <person name="Shiraishi A."/>
            <person name="Satake H."/>
            <person name="Nakayama K."/>
        </authorList>
    </citation>
    <scope>NUCLEOTIDE SEQUENCE</scope>
</reference>
<dbReference type="InterPro" id="IPR013103">
    <property type="entry name" value="RVT_2"/>
</dbReference>